<comment type="caution">
    <text evidence="1">The sequence shown here is derived from an EMBL/GenBank/DDBJ whole genome shotgun (WGS) entry which is preliminary data.</text>
</comment>
<dbReference type="Proteomes" id="UP001265700">
    <property type="component" value="Unassembled WGS sequence"/>
</dbReference>
<evidence type="ECO:0000313" key="1">
    <source>
        <dbReference type="EMBL" id="MDR7152899.1"/>
    </source>
</evidence>
<accession>A0ABU1WUC1</accession>
<dbReference type="RefSeq" id="WP_310322088.1">
    <property type="nucleotide sequence ID" value="NZ_JAVDWU010000015.1"/>
</dbReference>
<organism evidence="1 2">
    <name type="scientific">Hydrogenophaga palleronii</name>
    <dbReference type="NCBI Taxonomy" id="65655"/>
    <lineage>
        <taxon>Bacteria</taxon>
        <taxon>Pseudomonadati</taxon>
        <taxon>Pseudomonadota</taxon>
        <taxon>Betaproteobacteria</taxon>
        <taxon>Burkholderiales</taxon>
        <taxon>Comamonadaceae</taxon>
        <taxon>Hydrogenophaga</taxon>
    </lineage>
</organism>
<gene>
    <name evidence="1" type="ORF">J2W49_004877</name>
</gene>
<keyword evidence="2" id="KW-1185">Reference proteome</keyword>
<proteinExistence type="predicted"/>
<evidence type="ECO:0000313" key="2">
    <source>
        <dbReference type="Proteomes" id="UP001265700"/>
    </source>
</evidence>
<protein>
    <submittedName>
        <fullName evidence="1">Uncharacterized protein</fullName>
    </submittedName>
</protein>
<dbReference type="EMBL" id="JAVDWU010000015">
    <property type="protein sequence ID" value="MDR7152899.1"/>
    <property type="molecule type" value="Genomic_DNA"/>
</dbReference>
<reference evidence="1 2" key="1">
    <citation type="submission" date="2023-07" db="EMBL/GenBank/DDBJ databases">
        <title>Sorghum-associated microbial communities from plants grown in Nebraska, USA.</title>
        <authorList>
            <person name="Schachtman D."/>
        </authorList>
    </citation>
    <scope>NUCLEOTIDE SEQUENCE [LARGE SCALE GENOMIC DNA]</scope>
    <source>
        <strain evidence="1 2">4249</strain>
    </source>
</reference>
<sequence length="334" mass="36678">MLFKKFQTVLASARIAAQDAYLVHLSGAVEAVDAKLAAEAELQAYASALSTLLDDSSFGVNPHLTNKFAQTLGEAHFWLMCLDRGLRLTRIPEVRDKKTPDFSATISSQSICFEVKTLSVVGGDTGIANALHSSLDAHIYLEAQQRAGARVAIATSEAQPYGDRVNRDQTLMSAINTLVEKTRGNIKADQFARPNTFLVINLSVIPPYVTEPKALRPAYLDDFMFPKAVTGDLWTLAFGKVGMLILGIPEFEGKPCVEGTFDKVGILEDEEFSAVAGLIFMIHPWQRPSELWGLFRGADIRKWEDGEPALLEQILALTGKCWNDCGDTNGWQVQ</sequence>
<name>A0ABU1WUC1_9BURK</name>